<dbReference type="RefSeq" id="WP_348738084.1">
    <property type="nucleotide sequence ID" value="NZ_CAXJRC010000012.1"/>
</dbReference>
<dbReference type="InterPro" id="IPR026444">
    <property type="entry name" value="Secre_tail"/>
</dbReference>
<evidence type="ECO:0000256" key="1">
    <source>
        <dbReference type="ARBA" id="ARBA00022729"/>
    </source>
</evidence>
<accession>A0ABP1FDB9</accession>
<dbReference type="NCBIfam" id="TIGR04183">
    <property type="entry name" value="Por_Secre_tail"/>
    <property type="match status" value="1"/>
</dbReference>
<dbReference type="EMBL" id="CAXJRC010000012">
    <property type="protein sequence ID" value="CAL2106319.1"/>
    <property type="molecule type" value="Genomic_DNA"/>
</dbReference>
<sequence>MKIKLIYIAVLLGFNWSLISQTISSSVIASGGNTITNGTTTMDVTIGELVITDINNSETTLNQGFQQTTIYDVNTVSWDGSTNSFWTEITNWSTNSVPETTNDVVIPNTPNSPIISSGVTAEMNDLTVGISASFDISDNGAVLVNGNLETNETINLGSSNNTSGTLIVKGTANGMISYERTGLLANKWSIITAPVSGQSIKEFIENPANGIRVNPTVTPNRYAVAYYDDAKATGSKWTYYTADDIQTNTLTFEKGKGYIISRATDGSVHFTGTIETTDVSVAVQAGQWNSLGNPYTAYMPVNNNAGVNFIQENINKFNPANVGVYIWDVNQNKYIPQTLVGNPISLAVGQGFFIRTTEGVSTVNFKEAQRLSDASNAGVFSRKKVTAGIQITASQDGISVDTHIKYLPKATNGLDSGYDLGNFEGAEFDIYTQLVSGDSEEQFTIQSLPNTKEAMVIPLGITSKAKKEVTITVSTENLGDGMEVFLEDNVLQTKTKLTNNTKHSIVFNEDVKGTGRFYLHVKGTTLTTDNTIIANNTEMKVYTVSNKNLMVEGIHDETFTLSIYNSLGAKVVDKSLMGKGKNSILLNELSTGVYVVKVTSKQRSHSKKVIIK</sequence>
<dbReference type="Proteomes" id="UP001497602">
    <property type="component" value="Unassembled WGS sequence"/>
</dbReference>
<gene>
    <name evidence="3" type="ORF">T190115A13A_200035</name>
</gene>
<dbReference type="Pfam" id="PF18962">
    <property type="entry name" value="Por_Secre_tail"/>
    <property type="match status" value="1"/>
</dbReference>
<evidence type="ECO:0000313" key="3">
    <source>
        <dbReference type="EMBL" id="CAL2106319.1"/>
    </source>
</evidence>
<feature type="domain" description="Secretion system C-terminal sorting" evidence="2">
    <location>
        <begin position="553"/>
        <end position="611"/>
    </location>
</feature>
<comment type="caution">
    <text evidence="3">The sequence shown here is derived from an EMBL/GenBank/DDBJ whole genome shotgun (WGS) entry which is preliminary data.</text>
</comment>
<protein>
    <recommendedName>
        <fullName evidence="2">Secretion system C-terminal sorting domain-containing protein</fullName>
    </recommendedName>
</protein>
<keyword evidence="4" id="KW-1185">Reference proteome</keyword>
<reference evidence="3 4" key="1">
    <citation type="submission" date="2024-05" db="EMBL/GenBank/DDBJ databases">
        <authorList>
            <person name="Duchaud E."/>
        </authorList>
    </citation>
    <scope>NUCLEOTIDE SEQUENCE [LARGE SCALE GENOMIC DNA]</scope>
    <source>
        <strain evidence="3">Ena-SAMPLE-TAB-13-05-2024-13:56:06:370-140305</strain>
    </source>
</reference>
<evidence type="ECO:0000313" key="4">
    <source>
        <dbReference type="Proteomes" id="UP001497602"/>
    </source>
</evidence>
<organism evidence="3 4">
    <name type="scientific">Tenacibaculum vairaonense</name>
    <dbReference type="NCBI Taxonomy" id="3137860"/>
    <lineage>
        <taxon>Bacteria</taxon>
        <taxon>Pseudomonadati</taxon>
        <taxon>Bacteroidota</taxon>
        <taxon>Flavobacteriia</taxon>
        <taxon>Flavobacteriales</taxon>
        <taxon>Flavobacteriaceae</taxon>
        <taxon>Tenacibaculum</taxon>
    </lineage>
</organism>
<keyword evidence="1" id="KW-0732">Signal</keyword>
<evidence type="ECO:0000259" key="2">
    <source>
        <dbReference type="Pfam" id="PF18962"/>
    </source>
</evidence>
<name>A0ABP1FDB9_9FLAO</name>
<proteinExistence type="predicted"/>